<accession>A0ABV9K664</accession>
<dbReference type="EMBL" id="JBHSGO010000044">
    <property type="protein sequence ID" value="MFC4665489.1"/>
    <property type="molecule type" value="Genomic_DNA"/>
</dbReference>
<dbReference type="Gene3D" id="2.60.40.3690">
    <property type="match status" value="1"/>
</dbReference>
<dbReference type="InterPro" id="IPR029140">
    <property type="entry name" value="Mfa1_C"/>
</dbReference>
<sequence length="604" mass="67270">MKKFMTMAATLMAAVGLFSSCTKDDKGVDEGSGREANTYAMVSIALNGQGGMRGDQNGTDYNEAGKWEGIDEIKDFTIYLVDKNPEGEVHKYNMGIGKFLSKRERNATVYVPKEAIKTQAGEKYLYVVVNESRSPKVTEYLGTATAHPTSGLISGLKAKKFREKWHALQENTTVLYTTDYSQGAVPVTENDNLDETKAKANLKAIAAIAEYDKETEPSKPKDHILMTTYADYNNDAELLIEIKDGVSSREALMENGDNHFISKVKRVVARVIVTANQSETTNKDGFDIKSLGKLTDLKFAVAQGGRGFTLGQEWTGEPSNRFFYTPGFDFIPGVDPYAGMAQWYDYSDLFDKHDVGQLGTYSNKMKDLKGFDPVFVFPNNHKVADDRENTGFRKANTAYILVKGKFVPKPESYTDVVYSKKPENEGKTFDGGKTFDQIKTADEGAIGVPTLPEGDDNKNGNDTFYLGDNGKIYKTAVGAVTEELGGIKGQGYRKYLHGAVYYYAWLNPDNIKDNRSKAINSPVLRNNVYHVHINNFLTFGHNWNPLFPEKPGKENPNNPDPCPDDKPVPPIKPDEPLTNDDIYMSVSVEVLDWDVHSYQIDLEI</sequence>
<proteinExistence type="predicted"/>
<evidence type="ECO:0000256" key="1">
    <source>
        <dbReference type="SAM" id="MobiDB-lite"/>
    </source>
</evidence>
<feature type="region of interest" description="Disordered" evidence="1">
    <location>
        <begin position="548"/>
        <end position="578"/>
    </location>
</feature>
<organism evidence="3 4">
    <name type="scientific">Falsiporphyromonas endometrii</name>
    <dbReference type="NCBI Taxonomy" id="1387297"/>
    <lineage>
        <taxon>Bacteria</taxon>
        <taxon>Pseudomonadati</taxon>
        <taxon>Bacteroidota</taxon>
        <taxon>Bacteroidia</taxon>
        <taxon>Bacteroidales</taxon>
        <taxon>Porphyromonadaceae</taxon>
        <taxon>Falsiporphyromonas</taxon>
    </lineage>
</organism>
<evidence type="ECO:0000313" key="4">
    <source>
        <dbReference type="Proteomes" id="UP001596020"/>
    </source>
</evidence>
<evidence type="ECO:0000259" key="2">
    <source>
        <dbReference type="Pfam" id="PF15495"/>
    </source>
</evidence>
<dbReference type="Proteomes" id="UP001596020">
    <property type="component" value="Unassembled WGS sequence"/>
</dbReference>
<gene>
    <name evidence="3" type="ORF">ACFO3G_02505</name>
</gene>
<dbReference type="Pfam" id="PF15495">
    <property type="entry name" value="Fimbrillin_C"/>
    <property type="match status" value="1"/>
</dbReference>
<comment type="caution">
    <text evidence="3">The sequence shown here is derived from an EMBL/GenBank/DDBJ whole genome shotgun (WGS) entry which is preliminary data.</text>
</comment>
<dbReference type="RefSeq" id="WP_380077671.1">
    <property type="nucleotide sequence ID" value="NZ_JBHSGO010000044.1"/>
</dbReference>
<protein>
    <submittedName>
        <fullName evidence="3">Mfa1 family fimbria major subunit</fullName>
    </submittedName>
</protein>
<name>A0ABV9K664_9PORP</name>
<dbReference type="NCBIfam" id="NF038041">
    <property type="entry name" value="fim_Mfa1_fam"/>
    <property type="match status" value="1"/>
</dbReference>
<dbReference type="InterPro" id="IPR047786">
    <property type="entry name" value="Mfa1_fim"/>
</dbReference>
<evidence type="ECO:0000313" key="3">
    <source>
        <dbReference type="EMBL" id="MFC4665489.1"/>
    </source>
</evidence>
<feature type="domain" description="Minor fimbrium subunit Mfa1 C-terminal" evidence="2">
    <location>
        <begin position="494"/>
        <end position="598"/>
    </location>
</feature>
<dbReference type="PROSITE" id="PS51257">
    <property type="entry name" value="PROKAR_LIPOPROTEIN"/>
    <property type="match status" value="1"/>
</dbReference>
<keyword evidence="4" id="KW-1185">Reference proteome</keyword>
<reference evidence="4" key="1">
    <citation type="journal article" date="2019" name="Int. J. Syst. Evol. Microbiol.">
        <title>The Global Catalogue of Microorganisms (GCM) 10K type strain sequencing project: providing services to taxonomists for standard genome sequencing and annotation.</title>
        <authorList>
            <consortium name="The Broad Institute Genomics Platform"/>
            <consortium name="The Broad Institute Genome Sequencing Center for Infectious Disease"/>
            <person name="Wu L."/>
            <person name="Ma J."/>
        </authorList>
    </citation>
    <scope>NUCLEOTIDE SEQUENCE [LARGE SCALE GENOMIC DNA]</scope>
    <source>
        <strain evidence="4">CGMCC 4.7357</strain>
    </source>
</reference>
<feature type="compositionally biased region" description="Basic and acidic residues" evidence="1">
    <location>
        <begin position="563"/>
        <end position="575"/>
    </location>
</feature>